<name>A0ACC2NQC4_9HYME</name>
<organism evidence="1 2">
    <name type="scientific">Eretmocerus hayati</name>
    <dbReference type="NCBI Taxonomy" id="131215"/>
    <lineage>
        <taxon>Eukaryota</taxon>
        <taxon>Metazoa</taxon>
        <taxon>Ecdysozoa</taxon>
        <taxon>Arthropoda</taxon>
        <taxon>Hexapoda</taxon>
        <taxon>Insecta</taxon>
        <taxon>Pterygota</taxon>
        <taxon>Neoptera</taxon>
        <taxon>Endopterygota</taxon>
        <taxon>Hymenoptera</taxon>
        <taxon>Apocrita</taxon>
        <taxon>Proctotrupomorpha</taxon>
        <taxon>Chalcidoidea</taxon>
        <taxon>Aphelinidae</taxon>
        <taxon>Aphelininae</taxon>
        <taxon>Eretmocerus</taxon>
    </lineage>
</organism>
<evidence type="ECO:0000313" key="2">
    <source>
        <dbReference type="Proteomes" id="UP001239111"/>
    </source>
</evidence>
<dbReference type="EMBL" id="CM056743">
    <property type="protein sequence ID" value="KAJ8672447.1"/>
    <property type="molecule type" value="Genomic_DNA"/>
</dbReference>
<reference evidence="1" key="1">
    <citation type="submission" date="2023-04" db="EMBL/GenBank/DDBJ databases">
        <title>A chromosome-level genome assembly of the parasitoid wasp Eretmocerus hayati.</title>
        <authorList>
            <person name="Zhong Y."/>
            <person name="Liu S."/>
            <person name="Liu Y."/>
        </authorList>
    </citation>
    <scope>NUCLEOTIDE SEQUENCE</scope>
    <source>
        <strain evidence="1">ZJU_SS_LIU_2023</strain>
    </source>
</reference>
<proteinExistence type="predicted"/>
<sequence>MATQSSTPPAQGQTTVIVIEIHEPASTSQWKKRSLRSPSTDREATKTNRAHEMMDKIVCMHRKCATPSVYGEHKLVQWGIADSARFGTRRRGEPEQPGIGQDPAGADLDEPILLEFHRYGTKQLTPKNRQAAATDITVQPRTAQSISSDSDVNVVCCKQGEPAKGACGHQVSLAESRPANTDAVARIRQSADICSAASTCGMTMTRKPTATLSVAEMYARGNGPPLAERRERGAWSPRPRSSAERKSGNEGLPGRNARDRNSIVSLSAYNPQDPSWTTATQIPAFTQPAVMYAHQNRQHHPELHPGATNPEGRDPVARSRLQRNTPKRRARVVSTRTIEMTRAAPIHVSQSLDVTADPIRSDGAKVNESEQGTRAAGEPSVSGAAPVPYDSPVHVDSLQALARGFGIDIVEGPSDAPGGGGLDMPTLDDEADSLIHEFVQADRSTDRRCGRGARLGHRTWSRV</sequence>
<protein>
    <submittedName>
        <fullName evidence="1">Uncharacterized protein</fullName>
    </submittedName>
</protein>
<keyword evidence="2" id="KW-1185">Reference proteome</keyword>
<accession>A0ACC2NQC4</accession>
<dbReference type="Proteomes" id="UP001239111">
    <property type="component" value="Chromosome 3"/>
</dbReference>
<gene>
    <name evidence="1" type="ORF">QAD02_003706</name>
</gene>
<comment type="caution">
    <text evidence="1">The sequence shown here is derived from an EMBL/GenBank/DDBJ whole genome shotgun (WGS) entry which is preliminary data.</text>
</comment>
<evidence type="ECO:0000313" key="1">
    <source>
        <dbReference type="EMBL" id="KAJ8672447.1"/>
    </source>
</evidence>